<dbReference type="KEGG" id="ptm:GSPATT00036962001"/>
<dbReference type="GeneID" id="5021361"/>
<proteinExistence type="predicted"/>
<accession>A0CBL2</accession>
<evidence type="ECO:0000313" key="1">
    <source>
        <dbReference type="EMBL" id="CAK68179.1"/>
    </source>
</evidence>
<protein>
    <submittedName>
        <fullName evidence="1">Uncharacterized protein</fullName>
    </submittedName>
</protein>
<dbReference type="InParanoid" id="A0CBL2"/>
<dbReference type="AlphaFoldDB" id="A0CBL2"/>
<reference evidence="1 2" key="1">
    <citation type="journal article" date="2006" name="Nature">
        <title>Global trends of whole-genome duplications revealed by the ciliate Paramecium tetraurelia.</title>
        <authorList>
            <consortium name="Genoscope"/>
            <person name="Aury J.-M."/>
            <person name="Jaillon O."/>
            <person name="Duret L."/>
            <person name="Noel B."/>
            <person name="Jubin C."/>
            <person name="Porcel B.M."/>
            <person name="Segurens B."/>
            <person name="Daubin V."/>
            <person name="Anthouard V."/>
            <person name="Aiach N."/>
            <person name="Arnaiz O."/>
            <person name="Billaut A."/>
            <person name="Beisson J."/>
            <person name="Blanc I."/>
            <person name="Bouhouche K."/>
            <person name="Camara F."/>
            <person name="Duharcourt S."/>
            <person name="Guigo R."/>
            <person name="Gogendeau D."/>
            <person name="Katinka M."/>
            <person name="Keller A.-M."/>
            <person name="Kissmehl R."/>
            <person name="Klotz C."/>
            <person name="Koll F."/>
            <person name="Le Moue A."/>
            <person name="Lepere C."/>
            <person name="Malinsky S."/>
            <person name="Nowacki M."/>
            <person name="Nowak J.K."/>
            <person name="Plattner H."/>
            <person name="Poulain J."/>
            <person name="Ruiz F."/>
            <person name="Serrano V."/>
            <person name="Zagulski M."/>
            <person name="Dessen P."/>
            <person name="Betermier M."/>
            <person name="Weissenbach J."/>
            <person name="Scarpelli C."/>
            <person name="Schachter V."/>
            <person name="Sperling L."/>
            <person name="Meyer E."/>
            <person name="Cohen J."/>
            <person name="Wincker P."/>
        </authorList>
    </citation>
    <scope>NUCLEOTIDE SEQUENCE [LARGE SCALE GENOMIC DNA]</scope>
    <source>
        <strain evidence="1 2">Stock d4-2</strain>
    </source>
</reference>
<dbReference type="EMBL" id="CT868057">
    <property type="protein sequence ID" value="CAK68179.1"/>
    <property type="molecule type" value="Genomic_DNA"/>
</dbReference>
<keyword evidence="2" id="KW-1185">Reference proteome</keyword>
<dbReference type="Proteomes" id="UP000000600">
    <property type="component" value="Unassembled WGS sequence"/>
</dbReference>
<evidence type="ECO:0000313" key="2">
    <source>
        <dbReference type="Proteomes" id="UP000000600"/>
    </source>
</evidence>
<name>A0CBL2_PARTE</name>
<gene>
    <name evidence="1" type="ORF">GSPATT00036962001</name>
</gene>
<organism evidence="1 2">
    <name type="scientific">Paramecium tetraurelia</name>
    <dbReference type="NCBI Taxonomy" id="5888"/>
    <lineage>
        <taxon>Eukaryota</taxon>
        <taxon>Sar</taxon>
        <taxon>Alveolata</taxon>
        <taxon>Ciliophora</taxon>
        <taxon>Intramacronucleata</taxon>
        <taxon>Oligohymenophorea</taxon>
        <taxon>Peniculida</taxon>
        <taxon>Parameciidae</taxon>
        <taxon>Paramecium</taxon>
    </lineage>
</organism>
<dbReference type="RefSeq" id="XP_001435576.1">
    <property type="nucleotide sequence ID" value="XM_001435539.1"/>
</dbReference>
<sequence length="89" mass="10878">MNKQQVQLLNSNCTLSENFREFIHKIQQNQKRFQLYRRKDKVSNQQCIEFLKIFKQTLINQQQYQNQVKQDYSQTNQQASYSQSNQKGW</sequence>
<dbReference type="HOGENOM" id="CLU_2459549_0_0_1"/>
<dbReference type="OrthoDB" id="321767at2759"/>